<dbReference type="Proteomes" id="UP001062846">
    <property type="component" value="Chromosome 1"/>
</dbReference>
<proteinExistence type="predicted"/>
<gene>
    <name evidence="1" type="ORF">RHMOL_Rhmol01G0110200</name>
</gene>
<evidence type="ECO:0000313" key="2">
    <source>
        <dbReference type="Proteomes" id="UP001062846"/>
    </source>
</evidence>
<organism evidence="1 2">
    <name type="scientific">Rhododendron molle</name>
    <name type="common">Chinese azalea</name>
    <name type="synonym">Azalea mollis</name>
    <dbReference type="NCBI Taxonomy" id="49168"/>
    <lineage>
        <taxon>Eukaryota</taxon>
        <taxon>Viridiplantae</taxon>
        <taxon>Streptophyta</taxon>
        <taxon>Embryophyta</taxon>
        <taxon>Tracheophyta</taxon>
        <taxon>Spermatophyta</taxon>
        <taxon>Magnoliopsida</taxon>
        <taxon>eudicotyledons</taxon>
        <taxon>Gunneridae</taxon>
        <taxon>Pentapetalae</taxon>
        <taxon>asterids</taxon>
        <taxon>Ericales</taxon>
        <taxon>Ericaceae</taxon>
        <taxon>Ericoideae</taxon>
        <taxon>Rhodoreae</taxon>
        <taxon>Rhododendron</taxon>
    </lineage>
</organism>
<protein>
    <submittedName>
        <fullName evidence="1">Uncharacterized protein</fullName>
    </submittedName>
</protein>
<reference evidence="1" key="1">
    <citation type="submission" date="2022-02" db="EMBL/GenBank/DDBJ databases">
        <title>Plant Genome Project.</title>
        <authorList>
            <person name="Zhang R.-G."/>
        </authorList>
    </citation>
    <scope>NUCLEOTIDE SEQUENCE</scope>
    <source>
        <strain evidence="1">AT1</strain>
    </source>
</reference>
<name>A0ACC0Q363_RHOML</name>
<keyword evidence="2" id="KW-1185">Reference proteome</keyword>
<evidence type="ECO:0000313" key="1">
    <source>
        <dbReference type="EMBL" id="KAI8571317.1"/>
    </source>
</evidence>
<sequence>MVPWIGRRTLLQPNMQPRNKRLPRTSSQTSRRRRPRGKRNKQSSAAGGSKAADKSGGSGGRIIMQEFAPSFAMSEGRIISVNDSVKLEPGLAPTMLRGLVLSNEMEKVPQELQPSLVHASAYIVQAEREKSRSYKGSLKTAKAQIVELEKEKDEIADK</sequence>
<accession>A0ACC0Q363</accession>
<dbReference type="EMBL" id="CM046388">
    <property type="protein sequence ID" value="KAI8571317.1"/>
    <property type="molecule type" value="Genomic_DNA"/>
</dbReference>
<comment type="caution">
    <text evidence="1">The sequence shown here is derived from an EMBL/GenBank/DDBJ whole genome shotgun (WGS) entry which is preliminary data.</text>
</comment>